<sequence length="611" mass="64554">MLATLVGTAVGGFAAAQPAAAGHSADYATTISQRYTDSLDAHASLTPGTEIPLGSWRDADGKHHMSRVYATYDLSGFAGKEVFTANLYAHEEEVTDCAERDIEVWITSPVSDPTWADPPAEQTLIGAVTGSGSCPGLLSRDLTAAVQQALNAGQTKLGVELRIPADREGDTARGRWLNVQYGVRLTIDYNTPPEVPTQLSAGRQQCGTQAPYPYLATPQPTLAARFDDADPNDKLTGSFAIWPVGDPDDRTTINTIGHIPSGAASFVTVPAGVITEDGTYGWQSRLNDDTDTSDWSQTCYFTADLTPPANPPGVTSSNYPQGGFIDGGTPGHFTFTANGVDDVIGYQYSWDNYPGVPLSCSPTASDPSSTSGIVAAEGLGGSAVVDLSPPEAGPNELYVRSLDRACNISDLTRYDVQVRDTSPTVLAYSQPVLGKPFTLTVKPNPAVAPIVSYRYQVNSDDPQTVAAKDDGSASITFTPSCFCGVLSVQVSSISANGWVSPPGRYYHDILNVPVVSSDIYPDYLATWQPGGGVGITGHFTFASPVAGTVAYQYSIDWGDTQTVAAVPDGTATIEWTPDTSGPHEIDLWAVDANGNTISEQGTYDVYVTDPS</sequence>
<protein>
    <submittedName>
        <fullName evidence="1">Uncharacterized protein</fullName>
    </submittedName>
</protein>
<dbReference type="EMBL" id="BONZ01000010">
    <property type="protein sequence ID" value="GIH12802.1"/>
    <property type="molecule type" value="Genomic_DNA"/>
</dbReference>
<comment type="caution">
    <text evidence="1">The sequence shown here is derived from an EMBL/GenBank/DDBJ whole genome shotgun (WGS) entry which is preliminary data.</text>
</comment>
<evidence type="ECO:0000313" key="1">
    <source>
        <dbReference type="EMBL" id="GIH12802.1"/>
    </source>
</evidence>
<keyword evidence="2" id="KW-1185">Reference proteome</keyword>
<evidence type="ECO:0000313" key="2">
    <source>
        <dbReference type="Proteomes" id="UP000642748"/>
    </source>
</evidence>
<accession>A0A8J3QNL9</accession>
<organism evidence="1 2">
    <name type="scientific">Rugosimonospora africana</name>
    <dbReference type="NCBI Taxonomy" id="556532"/>
    <lineage>
        <taxon>Bacteria</taxon>
        <taxon>Bacillati</taxon>
        <taxon>Actinomycetota</taxon>
        <taxon>Actinomycetes</taxon>
        <taxon>Micromonosporales</taxon>
        <taxon>Micromonosporaceae</taxon>
        <taxon>Rugosimonospora</taxon>
    </lineage>
</organism>
<name>A0A8J3QNL9_9ACTN</name>
<dbReference type="AlphaFoldDB" id="A0A8J3QNL9"/>
<reference evidence="1" key="1">
    <citation type="submission" date="2021-01" db="EMBL/GenBank/DDBJ databases">
        <title>Whole genome shotgun sequence of Rugosimonospora africana NBRC 104875.</title>
        <authorList>
            <person name="Komaki H."/>
            <person name="Tamura T."/>
        </authorList>
    </citation>
    <scope>NUCLEOTIDE SEQUENCE</scope>
    <source>
        <strain evidence="1">NBRC 104875</strain>
    </source>
</reference>
<gene>
    <name evidence="1" type="ORF">Raf01_09740</name>
</gene>
<proteinExistence type="predicted"/>
<dbReference type="Proteomes" id="UP000642748">
    <property type="component" value="Unassembled WGS sequence"/>
</dbReference>